<evidence type="ECO:0000256" key="1">
    <source>
        <dbReference type="SAM" id="MobiDB-lite"/>
    </source>
</evidence>
<feature type="compositionally biased region" description="Polar residues" evidence="1">
    <location>
        <begin position="149"/>
        <end position="163"/>
    </location>
</feature>
<protein>
    <submittedName>
        <fullName evidence="2">Uncharacterized protein</fullName>
    </submittedName>
</protein>
<accession>A0AAV2TQ24</accession>
<dbReference type="AlphaFoldDB" id="A0AAV2TQ24"/>
<evidence type="ECO:0000313" key="3">
    <source>
        <dbReference type="Proteomes" id="UP001497525"/>
    </source>
</evidence>
<proteinExistence type="predicted"/>
<gene>
    <name evidence="2" type="ORF">CDAUBV1_LOCUS14509</name>
</gene>
<feature type="region of interest" description="Disordered" evidence="1">
    <location>
        <begin position="141"/>
        <end position="163"/>
    </location>
</feature>
<organism evidence="2 3">
    <name type="scientific">Calicophoron daubneyi</name>
    <name type="common">Rumen fluke</name>
    <name type="synonym">Paramphistomum daubneyi</name>
    <dbReference type="NCBI Taxonomy" id="300641"/>
    <lineage>
        <taxon>Eukaryota</taxon>
        <taxon>Metazoa</taxon>
        <taxon>Spiralia</taxon>
        <taxon>Lophotrochozoa</taxon>
        <taxon>Platyhelminthes</taxon>
        <taxon>Trematoda</taxon>
        <taxon>Digenea</taxon>
        <taxon>Plagiorchiida</taxon>
        <taxon>Pronocephalata</taxon>
        <taxon>Paramphistomoidea</taxon>
        <taxon>Paramphistomidae</taxon>
        <taxon>Calicophoron</taxon>
    </lineage>
</organism>
<reference evidence="2" key="1">
    <citation type="submission" date="2024-06" db="EMBL/GenBank/DDBJ databases">
        <authorList>
            <person name="Liu X."/>
            <person name="Lenzi L."/>
            <person name="Haldenby T S."/>
            <person name="Uol C."/>
        </authorList>
    </citation>
    <scope>NUCLEOTIDE SEQUENCE</scope>
</reference>
<dbReference type="Proteomes" id="UP001497525">
    <property type="component" value="Unassembled WGS sequence"/>
</dbReference>
<comment type="caution">
    <text evidence="2">The sequence shown here is derived from an EMBL/GenBank/DDBJ whole genome shotgun (WGS) entry which is preliminary data.</text>
</comment>
<evidence type="ECO:0000313" key="2">
    <source>
        <dbReference type="EMBL" id="CAL5139475.1"/>
    </source>
</evidence>
<sequence length="163" mass="18820">MLRIIFAMFHANRVSQRKHLIFILLLHFCITSTINALPRHRSDLDLEDAPSTEWVNESPCGMNPIDIFLENLVERMGDTGRARSNLFPRNAELEAGAPNAGLLRTFTLLHAVSPKDYRKLMYGISLWNRCQTKQAEIIRKARFSDQSHRNNQSPKKPNYSRQT</sequence>
<name>A0AAV2TQ24_CALDB</name>
<dbReference type="EMBL" id="CAXLJL010000601">
    <property type="protein sequence ID" value="CAL5139475.1"/>
    <property type="molecule type" value="Genomic_DNA"/>
</dbReference>